<keyword evidence="8 9" id="KW-0012">Acyltransferase</keyword>
<dbReference type="CDD" id="cd07984">
    <property type="entry name" value="LPLAT_LABLAT-like"/>
    <property type="match status" value="1"/>
</dbReference>
<keyword evidence="3 9" id="KW-0808">Transferase</keyword>
<evidence type="ECO:0000256" key="7">
    <source>
        <dbReference type="ARBA" id="ARBA00023136"/>
    </source>
</evidence>
<evidence type="ECO:0000256" key="6">
    <source>
        <dbReference type="ARBA" id="ARBA00022989"/>
    </source>
</evidence>
<dbReference type="PANTHER" id="PTHR30606">
    <property type="entry name" value="LIPID A BIOSYNTHESIS LAUROYL ACYLTRANSFERASE"/>
    <property type="match status" value="1"/>
</dbReference>
<comment type="function">
    <text evidence="9">Catalyzes the transfer of an acyl chain from an acyl-[acyl-carrier-protein] (ACP) to a Kdo(2)-lipid IV(A) to form a Kdo(2)-(acyl)-lipid IV(A).</text>
</comment>
<dbReference type="NCBIfam" id="TIGR02207">
    <property type="entry name" value="lipid_A_htrB"/>
    <property type="match status" value="1"/>
</dbReference>
<dbReference type="InterPro" id="IPR011920">
    <property type="entry name" value="Lipid_A_LpxL_LpxP"/>
</dbReference>
<organism evidence="10 11">
    <name type="scientific">Pseudolysobacter antarcticus</name>
    <dbReference type="NCBI Taxonomy" id="2511995"/>
    <lineage>
        <taxon>Bacteria</taxon>
        <taxon>Pseudomonadati</taxon>
        <taxon>Pseudomonadota</taxon>
        <taxon>Gammaproteobacteria</taxon>
        <taxon>Lysobacterales</taxon>
        <taxon>Rhodanobacteraceae</taxon>
        <taxon>Pseudolysobacter</taxon>
    </lineage>
</organism>
<keyword evidence="11" id="KW-1185">Reference proteome</keyword>
<protein>
    <recommendedName>
        <fullName evidence="9">Lipid A biosynthesis acyltransferase</fullName>
        <ecNumber evidence="9">2.3.1.241</ecNumber>
    </recommendedName>
    <alternativeName>
        <fullName evidence="9">Kdo(2)-lipid IV(A) acyltransferase</fullName>
    </alternativeName>
</protein>
<dbReference type="Proteomes" id="UP000291562">
    <property type="component" value="Chromosome"/>
</dbReference>
<dbReference type="PANTHER" id="PTHR30606:SF9">
    <property type="entry name" value="LIPID A BIOSYNTHESIS LAUROYLTRANSFERASE"/>
    <property type="match status" value="1"/>
</dbReference>
<dbReference type="GO" id="GO:0009103">
    <property type="term" value="P:lipopolysaccharide biosynthetic process"/>
    <property type="evidence" value="ECO:0007669"/>
    <property type="project" value="UniProtKB-UniRule"/>
</dbReference>
<dbReference type="UniPathway" id="UPA00360">
    <property type="reaction ID" value="UER00485"/>
</dbReference>
<dbReference type="KEGG" id="xbc:ELE36_01835"/>
<keyword evidence="7 9" id="KW-0472">Membrane</keyword>
<dbReference type="GO" id="GO:0005886">
    <property type="term" value="C:plasma membrane"/>
    <property type="evidence" value="ECO:0007669"/>
    <property type="project" value="UniProtKB-SubCell"/>
</dbReference>
<dbReference type="InterPro" id="IPR004960">
    <property type="entry name" value="LipA_acyltrans"/>
</dbReference>
<dbReference type="GO" id="GO:0036104">
    <property type="term" value="P:Kdo2-lipid A biosynthetic process"/>
    <property type="evidence" value="ECO:0007669"/>
    <property type="project" value="UniProtKB-UniRule"/>
</dbReference>
<sequence length="316" mass="35274">MPAADSTPPASITPAPPWRAALLSPRYWPSWLALGVIWLIARLPYRVLFGLGHALGTLLPMLLPARKRVARRNLEICFPEMSAQERADLLKANMRDLGLMLVEFALAWMASTRAIARVPVQIEGLEHLAAARAAGRGVLLVGAHFSHLELCARLVSQRIRIAGMYRVMDDAAFEWAVLRARLRYADAMFTKEQIRATVKHLKSGGTIWYAPDQDMRGKDALFAPFFGVPASTITATHHLARLSGAVVIAFFHRRLPDGGYVLRLEAPLTDFPSSDVAVDTARINAAIERMVREAPAQYLWVHKRFKSRPEQQPPLY</sequence>
<feature type="short sequence motif" description="HXXXXD motif" evidence="9">
    <location>
        <begin position="144"/>
        <end position="149"/>
    </location>
</feature>
<dbReference type="RefSeq" id="WP_129831473.1">
    <property type="nucleotide sequence ID" value="NZ_CP035704.1"/>
</dbReference>
<keyword evidence="5 9" id="KW-0448">Lipopolysaccharide biosynthesis</keyword>
<comment type="subcellular location">
    <subcellularLocation>
        <location evidence="9">Cell inner membrane</location>
        <topology evidence="9">Single-pass membrane protein</topology>
    </subcellularLocation>
</comment>
<gene>
    <name evidence="9 10" type="primary">lpxL</name>
    <name evidence="10" type="ORF">ELE36_01835</name>
</gene>
<dbReference type="GO" id="GO:0009245">
    <property type="term" value="P:lipid A biosynthetic process"/>
    <property type="evidence" value="ECO:0007669"/>
    <property type="project" value="InterPro"/>
</dbReference>
<keyword evidence="2 9" id="KW-0997">Cell inner membrane</keyword>
<evidence type="ECO:0000256" key="3">
    <source>
        <dbReference type="ARBA" id="ARBA00022679"/>
    </source>
</evidence>
<dbReference type="Pfam" id="PF03279">
    <property type="entry name" value="Lip_A_acyltrans"/>
    <property type="match status" value="1"/>
</dbReference>
<reference evidence="10 11" key="1">
    <citation type="submission" date="2019-01" db="EMBL/GenBank/DDBJ databases">
        <title>Pseudolysobacter antarctica gen. nov., sp. nov., isolated from Fildes Peninsula, Antarctica.</title>
        <authorList>
            <person name="Wei Z."/>
            <person name="Peng F."/>
        </authorList>
    </citation>
    <scope>NUCLEOTIDE SEQUENCE [LARGE SCALE GENOMIC DNA]</scope>
    <source>
        <strain evidence="10 11">AQ6-296</strain>
    </source>
</reference>
<evidence type="ECO:0000256" key="9">
    <source>
        <dbReference type="HAMAP-Rule" id="MF_01942"/>
    </source>
</evidence>
<keyword evidence="1 9" id="KW-1003">Cell membrane</keyword>
<keyword evidence="4 9" id="KW-0812">Transmembrane</keyword>
<dbReference type="AlphaFoldDB" id="A0A411HFG3"/>
<comment type="similarity">
    <text evidence="9">Belongs to the LpxL/LpxM/LpxP family.</text>
</comment>
<evidence type="ECO:0000256" key="4">
    <source>
        <dbReference type="ARBA" id="ARBA00022692"/>
    </source>
</evidence>
<dbReference type="GO" id="GO:0008913">
    <property type="term" value="F:Kdo2-lipid IVA acyltransferase activity"/>
    <property type="evidence" value="ECO:0007669"/>
    <property type="project" value="UniProtKB-EC"/>
</dbReference>
<dbReference type="PIRSF" id="PIRSF026649">
    <property type="entry name" value="MsbB"/>
    <property type="match status" value="1"/>
</dbReference>
<evidence type="ECO:0000313" key="10">
    <source>
        <dbReference type="EMBL" id="QBB69217.1"/>
    </source>
</evidence>
<evidence type="ECO:0000256" key="1">
    <source>
        <dbReference type="ARBA" id="ARBA00022475"/>
    </source>
</evidence>
<proteinExistence type="inferred from homology"/>
<comment type="pathway">
    <text evidence="9">Bacterial outer membrane biogenesis; lipopolysaccharide biosynthesis.</text>
</comment>
<evidence type="ECO:0000256" key="8">
    <source>
        <dbReference type="ARBA" id="ARBA00023315"/>
    </source>
</evidence>
<dbReference type="OrthoDB" id="9803456at2"/>
<dbReference type="UniPathway" id="UPA00030"/>
<dbReference type="EMBL" id="CP035704">
    <property type="protein sequence ID" value="QBB69217.1"/>
    <property type="molecule type" value="Genomic_DNA"/>
</dbReference>
<comment type="catalytic activity">
    <reaction evidence="9">
        <text>an alpha-Kdo-(2-&gt;4)-alpha-Kdo-(2-&gt;6)-lipid IVA + a fatty acyl-[ACP] = an alpha-Kdo-(2-&gt;4)-alpha-Kdo-(2-&gt;6)-(acyl)-lipid IVA + holo-[ACP]</text>
        <dbReference type="Rhea" id="RHEA:69396"/>
        <dbReference type="Rhea" id="RHEA-COMP:9685"/>
        <dbReference type="Rhea" id="RHEA-COMP:14125"/>
        <dbReference type="ChEBI" id="CHEBI:64479"/>
        <dbReference type="ChEBI" id="CHEBI:138651"/>
        <dbReference type="ChEBI" id="CHEBI:176429"/>
        <dbReference type="ChEBI" id="CHEBI:176430"/>
        <dbReference type="EC" id="2.3.1.241"/>
    </reaction>
</comment>
<evidence type="ECO:0000313" key="11">
    <source>
        <dbReference type="Proteomes" id="UP000291562"/>
    </source>
</evidence>
<dbReference type="HAMAP" id="MF_01942">
    <property type="entry name" value="Lipid_A_LpxL_LpxP"/>
    <property type="match status" value="1"/>
</dbReference>
<keyword evidence="6 9" id="KW-1133">Transmembrane helix</keyword>
<comment type="pathway">
    <text evidence="9">Glycolipid biosynthesis; KDO(2)-lipid A biosynthesis; KDO(2)-lipid A from CMP-3-deoxy-D-manno-octulosonate and lipid IV(A): step 3/4.</text>
</comment>
<evidence type="ECO:0000256" key="2">
    <source>
        <dbReference type="ARBA" id="ARBA00022519"/>
    </source>
</evidence>
<name>A0A411HFG3_9GAMM</name>
<evidence type="ECO:0000256" key="5">
    <source>
        <dbReference type="ARBA" id="ARBA00022985"/>
    </source>
</evidence>
<dbReference type="EC" id="2.3.1.241" evidence="9"/>
<accession>A0A411HFG3</accession>